<dbReference type="OrthoDB" id="5430620at2759"/>
<feature type="signal peptide" evidence="1">
    <location>
        <begin position="1"/>
        <end position="20"/>
    </location>
</feature>
<evidence type="ECO:0000313" key="3">
    <source>
        <dbReference type="Proteomes" id="UP000027730"/>
    </source>
</evidence>
<dbReference type="AlphaFoldDB" id="A0A074WV26"/>
<dbReference type="Proteomes" id="UP000027730">
    <property type="component" value="Unassembled WGS sequence"/>
</dbReference>
<dbReference type="RefSeq" id="XP_013427570.1">
    <property type="nucleotide sequence ID" value="XM_013572116.1"/>
</dbReference>
<reference evidence="2 3" key="1">
    <citation type="journal article" date="2014" name="BMC Genomics">
        <title>Genome sequencing of four Aureobasidium pullulans varieties: biotechnological potential, stress tolerance, and description of new species.</title>
        <authorList>
            <person name="Gostin Ar C."/>
            <person name="Ohm R.A."/>
            <person name="Kogej T."/>
            <person name="Sonjak S."/>
            <person name="Turk M."/>
            <person name="Zajc J."/>
            <person name="Zalar P."/>
            <person name="Grube M."/>
            <person name="Sun H."/>
            <person name="Han J."/>
            <person name="Sharma A."/>
            <person name="Chiniquy J."/>
            <person name="Ngan C.Y."/>
            <person name="Lipzen A."/>
            <person name="Barry K."/>
            <person name="Grigoriev I.V."/>
            <person name="Gunde-Cimerman N."/>
        </authorList>
    </citation>
    <scope>NUCLEOTIDE SEQUENCE [LARGE SCALE GENOMIC DNA]</scope>
    <source>
        <strain evidence="2 3">CBS 147.97</strain>
    </source>
</reference>
<organism evidence="2 3">
    <name type="scientific">Aureobasidium namibiae CBS 147.97</name>
    <dbReference type="NCBI Taxonomy" id="1043004"/>
    <lineage>
        <taxon>Eukaryota</taxon>
        <taxon>Fungi</taxon>
        <taxon>Dikarya</taxon>
        <taxon>Ascomycota</taxon>
        <taxon>Pezizomycotina</taxon>
        <taxon>Dothideomycetes</taxon>
        <taxon>Dothideomycetidae</taxon>
        <taxon>Dothideales</taxon>
        <taxon>Saccotheciaceae</taxon>
        <taxon>Aureobasidium</taxon>
    </lineage>
</organism>
<evidence type="ECO:0000313" key="2">
    <source>
        <dbReference type="EMBL" id="KEQ73572.1"/>
    </source>
</evidence>
<evidence type="ECO:0008006" key="4">
    <source>
        <dbReference type="Google" id="ProtNLM"/>
    </source>
</evidence>
<name>A0A074WV26_9PEZI</name>
<sequence length="201" mass="21481">MKITIANTLALLATASSTLAAPLEARHNAANPFTLDISFSNSMGTLSGPIQASNGSFWIHKKASTSCPASVNPNCPPGNSTSFTSSGNGLLYLNTEVPGGQQVYIRPDGLLTYTQPHSAYAPTDSTFSGFEISSLNQVAKFYDFWLCGEDASDKAWRIWLEYRDDKGATRQNGLGGGNACTMVSLLANDVKEKGPAAWQYN</sequence>
<dbReference type="HOGENOM" id="CLU_078556_0_1_1"/>
<gene>
    <name evidence="2" type="ORF">M436DRAFT_46787</name>
</gene>
<evidence type="ECO:0000256" key="1">
    <source>
        <dbReference type="SAM" id="SignalP"/>
    </source>
</evidence>
<dbReference type="GeneID" id="25410586"/>
<protein>
    <recommendedName>
        <fullName evidence="4">Cell wall protein PhiA</fullName>
    </recommendedName>
</protein>
<feature type="chain" id="PRO_5001701819" description="Cell wall protein PhiA" evidence="1">
    <location>
        <begin position="21"/>
        <end position="201"/>
    </location>
</feature>
<dbReference type="InterPro" id="IPR052820">
    <property type="entry name" value="PhiA_domain"/>
</dbReference>
<dbReference type="EMBL" id="KL584709">
    <property type="protein sequence ID" value="KEQ73572.1"/>
    <property type="molecule type" value="Genomic_DNA"/>
</dbReference>
<dbReference type="PANTHER" id="PTHR42047">
    <property type="entry name" value="PROTEIN, PUTATIVE (AFU_ORTHOLOGUE AFUA_6G03560)-RELATED"/>
    <property type="match status" value="1"/>
</dbReference>
<keyword evidence="1" id="KW-0732">Signal</keyword>
<dbReference type="PANTHER" id="PTHR42047:SF1">
    <property type="entry name" value="PROTEIN, PUTATIVE (AFU_ORTHOLOGUE AFUA_6G03560)-RELATED"/>
    <property type="match status" value="1"/>
</dbReference>
<accession>A0A074WV26</accession>
<proteinExistence type="predicted"/>
<keyword evidence="3" id="KW-1185">Reference proteome</keyword>